<keyword evidence="4" id="KW-1003">Cell membrane</keyword>
<dbReference type="CDD" id="cd17546">
    <property type="entry name" value="REC_hyHK_CKI1_RcsC-like"/>
    <property type="match status" value="2"/>
</dbReference>
<dbReference type="Gene3D" id="1.10.287.130">
    <property type="match status" value="1"/>
</dbReference>
<dbReference type="CDD" id="cd16922">
    <property type="entry name" value="HATPase_EvgS-ArcB-TorS-like"/>
    <property type="match status" value="1"/>
</dbReference>
<comment type="subcellular location">
    <subcellularLocation>
        <location evidence="2">Cell membrane</location>
        <topology evidence="2">Multi-pass membrane protein</topology>
    </subcellularLocation>
</comment>
<evidence type="ECO:0000259" key="14">
    <source>
        <dbReference type="PROSITE" id="PS50109"/>
    </source>
</evidence>
<dbReference type="InterPro" id="IPR036097">
    <property type="entry name" value="HisK_dim/P_sf"/>
</dbReference>
<dbReference type="InterPro" id="IPR013656">
    <property type="entry name" value="PAS_4"/>
</dbReference>
<sequence length="1120" mass="121364">MPRKASAAPIGALIFSGFVVQAFLPGMIVAMMRARKGTGTAQQERCQRCILSKNRHMAAAPERANGALADVRHERVASATKPGLLGRKSIRARYDDGRLEPCAATRPAREDAPIRRCPASGTYVDERRIQDTRSADARLSDACRPFEANRERSRPHMTHGRVEIRSPAGEARFHMLFEDARHAIVLIEDGRCVAANRAALDLLRLDGLDRLLGRTLADISPPLQPDGQPSTALAEEMSRRALADGGGRFEWEHVRGDGTLVEVDMLVTVIHDGEHALLHSVLTDVTAQKQAQRELAEYRERLEALVAARTAELAAVSASLREASAEQQAIFDTATSGIALIKDRVLVRGNRRLHEMFGWPPGGLVGQRTAVWYPDEAAHAAGGDPVYAAIWRGESHRREQQLMRRDGSLFWVRLTGTAVDPSDRSKGSVWVIDDISAEFEAIERMQKARALAEDAARIKADFLANMSHEIRTPMNAIIGMTYLALRTQLDARQRDYLEKIQASSQHLLGIINDVLDFSKIEAGKLVIERIDFDLEKTVADVGAQIVEKTNAKGLELVIDVAADVPASLVGDPLRISQILLNYANNAVKFTDRGEIVMRIRREKFENGEVVLRFEVRDTGIGVDDELRDRLFRSFEQADTSTTRKYGGTGLGLAISKRLAGMMGGSVGVDSQPGAGSTFWFTCRLGIGRSEGHLLMPAPDLRGLRALVADDNLSSREVLAEMMRCMTFRVHAVDCGRAAVAEVERAARAGEPYDILLLDWQMPELDGVAAARAIGQLGLPRLPVRIVVTAYGREDVARAAVGAGVDDILLKPVTASALFDTAIRLLDGALRPARPHAAAGEAPAELAAIRGARLLLVEDNELNQEVASELLGAAGLRVDIACNGAEAVQRVQQAAYDLVLMDMQMPVMDGVTATRAIRRLPACADLPIVAMTANAMAGDREQCIEAGMNDHIAKPIHPDRLWAALLRWIAPRGDATAAATPGAAGALSAAPRAVLARLRRIAGLDPDLGVRRLMGKEDFYLSLMRKFVIGYGDFTARLDAALAAGDLAAAERLSHSLKGLAGQIGAAPLQEVAAELERRIHEGTPAADIDEARDRAARTLADLIEALSQALPVPETPASAV</sequence>
<evidence type="ECO:0000313" key="19">
    <source>
        <dbReference type="Proteomes" id="UP000634522"/>
    </source>
</evidence>
<evidence type="ECO:0000256" key="10">
    <source>
        <dbReference type="ARBA" id="ARBA00023012"/>
    </source>
</evidence>
<dbReference type="SUPFAM" id="SSF47226">
    <property type="entry name" value="Histidine-containing phosphotransfer domain, HPT domain"/>
    <property type="match status" value="1"/>
</dbReference>
<dbReference type="Gene3D" id="3.40.50.2300">
    <property type="match status" value="2"/>
</dbReference>
<dbReference type="Gene3D" id="1.20.120.160">
    <property type="entry name" value="HPT domain"/>
    <property type="match status" value="1"/>
</dbReference>
<accession>A0ABX1NDV4</accession>
<dbReference type="Gene3D" id="3.30.565.10">
    <property type="entry name" value="Histidine kinase-like ATPase, C-terminal domain"/>
    <property type="match status" value="1"/>
</dbReference>
<dbReference type="SMART" id="SM00086">
    <property type="entry name" value="PAC"/>
    <property type="match status" value="2"/>
</dbReference>
<dbReference type="Gene3D" id="3.30.450.20">
    <property type="entry name" value="PAS domain"/>
    <property type="match status" value="2"/>
</dbReference>
<dbReference type="SUPFAM" id="SSF47384">
    <property type="entry name" value="Homodimeric domain of signal transducing histidine kinase"/>
    <property type="match status" value="1"/>
</dbReference>
<dbReference type="InterPro" id="IPR001610">
    <property type="entry name" value="PAC"/>
</dbReference>
<dbReference type="SUPFAM" id="SSF55785">
    <property type="entry name" value="PYP-like sensor domain (PAS domain)"/>
    <property type="match status" value="2"/>
</dbReference>
<evidence type="ECO:0000256" key="1">
    <source>
        <dbReference type="ARBA" id="ARBA00000085"/>
    </source>
</evidence>
<evidence type="ECO:0000313" key="18">
    <source>
        <dbReference type="EMBL" id="NMF97481.1"/>
    </source>
</evidence>
<feature type="modified residue" description="Phosphohistidine" evidence="12">
    <location>
        <position position="1054"/>
    </location>
</feature>
<dbReference type="Proteomes" id="UP000634522">
    <property type="component" value="Unassembled WGS sequence"/>
</dbReference>
<dbReference type="InterPro" id="IPR003661">
    <property type="entry name" value="HisK_dim/P_dom"/>
</dbReference>
<dbReference type="EC" id="2.7.13.3" evidence="3"/>
<keyword evidence="6" id="KW-0812">Transmembrane</keyword>
<keyword evidence="11" id="KW-0472">Membrane</keyword>
<keyword evidence="7" id="KW-0547">Nucleotide-binding</keyword>
<dbReference type="CDD" id="cd00130">
    <property type="entry name" value="PAS"/>
    <property type="match status" value="1"/>
</dbReference>
<keyword evidence="9" id="KW-1133">Transmembrane helix</keyword>
<organism evidence="18 19">
    <name type="scientific">Aromatoleum toluolicum</name>
    <dbReference type="NCBI Taxonomy" id="90060"/>
    <lineage>
        <taxon>Bacteria</taxon>
        <taxon>Pseudomonadati</taxon>
        <taxon>Pseudomonadota</taxon>
        <taxon>Betaproteobacteria</taxon>
        <taxon>Rhodocyclales</taxon>
        <taxon>Rhodocyclaceae</taxon>
        <taxon>Aromatoleum</taxon>
    </lineage>
</organism>
<dbReference type="InterPro" id="IPR004358">
    <property type="entry name" value="Sig_transdc_His_kin-like_C"/>
</dbReference>
<dbReference type="InterPro" id="IPR003594">
    <property type="entry name" value="HATPase_dom"/>
</dbReference>
<feature type="domain" description="Histidine kinase" evidence="14">
    <location>
        <begin position="465"/>
        <end position="686"/>
    </location>
</feature>
<dbReference type="SUPFAM" id="SSF55874">
    <property type="entry name" value="ATPase domain of HSP90 chaperone/DNA topoisomerase II/histidine kinase"/>
    <property type="match status" value="1"/>
</dbReference>
<dbReference type="Pfam" id="PF00072">
    <property type="entry name" value="Response_reg"/>
    <property type="match status" value="2"/>
</dbReference>
<evidence type="ECO:0000256" key="12">
    <source>
        <dbReference type="PROSITE-ProRule" id="PRU00110"/>
    </source>
</evidence>
<dbReference type="PANTHER" id="PTHR45339:SF1">
    <property type="entry name" value="HYBRID SIGNAL TRANSDUCTION HISTIDINE KINASE J"/>
    <property type="match status" value="1"/>
</dbReference>
<dbReference type="InterPro" id="IPR001789">
    <property type="entry name" value="Sig_transdc_resp-reg_receiver"/>
</dbReference>
<name>A0ABX1NDV4_9RHOO</name>
<dbReference type="Pfam" id="PF02518">
    <property type="entry name" value="HATPase_c"/>
    <property type="match status" value="1"/>
</dbReference>
<keyword evidence="5 13" id="KW-0597">Phosphoprotein</keyword>
<keyword evidence="19" id="KW-1185">Reference proteome</keyword>
<dbReference type="PRINTS" id="PR00344">
    <property type="entry name" value="BCTRLSENSOR"/>
</dbReference>
<gene>
    <name evidence="18" type="ORF">GPA27_08780</name>
</gene>
<evidence type="ECO:0000256" key="7">
    <source>
        <dbReference type="ARBA" id="ARBA00022741"/>
    </source>
</evidence>
<dbReference type="Pfam" id="PF00512">
    <property type="entry name" value="HisKA"/>
    <property type="match status" value="1"/>
</dbReference>
<evidence type="ECO:0000256" key="13">
    <source>
        <dbReference type="PROSITE-ProRule" id="PRU00169"/>
    </source>
</evidence>
<feature type="domain" description="Response regulatory" evidence="15">
    <location>
        <begin position="704"/>
        <end position="825"/>
    </location>
</feature>
<evidence type="ECO:0000259" key="16">
    <source>
        <dbReference type="PROSITE" id="PS50113"/>
    </source>
</evidence>
<dbReference type="SUPFAM" id="SSF52172">
    <property type="entry name" value="CheY-like"/>
    <property type="match status" value="2"/>
</dbReference>
<evidence type="ECO:0000256" key="2">
    <source>
        <dbReference type="ARBA" id="ARBA00004651"/>
    </source>
</evidence>
<dbReference type="Pfam" id="PF08448">
    <property type="entry name" value="PAS_4"/>
    <property type="match status" value="1"/>
</dbReference>
<dbReference type="Pfam" id="PF13426">
    <property type="entry name" value="PAS_9"/>
    <property type="match status" value="1"/>
</dbReference>
<feature type="domain" description="Response regulatory" evidence="15">
    <location>
        <begin position="852"/>
        <end position="968"/>
    </location>
</feature>
<dbReference type="SMART" id="SM00388">
    <property type="entry name" value="HisKA"/>
    <property type="match status" value="1"/>
</dbReference>
<dbReference type="InterPro" id="IPR036890">
    <property type="entry name" value="HATPase_C_sf"/>
</dbReference>
<comment type="caution">
    <text evidence="18">The sequence shown here is derived from an EMBL/GenBank/DDBJ whole genome shotgun (WGS) entry which is preliminary data.</text>
</comment>
<protein>
    <recommendedName>
        <fullName evidence="3">histidine kinase</fullName>
        <ecNumber evidence="3">2.7.13.3</ecNumber>
    </recommendedName>
</protein>
<feature type="modified residue" description="4-aspartylphosphate" evidence="13">
    <location>
        <position position="758"/>
    </location>
</feature>
<evidence type="ECO:0000256" key="3">
    <source>
        <dbReference type="ARBA" id="ARBA00012438"/>
    </source>
</evidence>
<dbReference type="CDD" id="cd00082">
    <property type="entry name" value="HisKA"/>
    <property type="match status" value="1"/>
</dbReference>
<evidence type="ECO:0000256" key="8">
    <source>
        <dbReference type="ARBA" id="ARBA00022840"/>
    </source>
</evidence>
<evidence type="ECO:0000256" key="9">
    <source>
        <dbReference type="ARBA" id="ARBA00022989"/>
    </source>
</evidence>
<evidence type="ECO:0000256" key="4">
    <source>
        <dbReference type="ARBA" id="ARBA00022475"/>
    </source>
</evidence>
<dbReference type="InterPro" id="IPR008207">
    <property type="entry name" value="Sig_transdc_His_kin_Hpt_dom"/>
</dbReference>
<dbReference type="NCBIfam" id="TIGR00229">
    <property type="entry name" value="sensory_box"/>
    <property type="match status" value="2"/>
</dbReference>
<dbReference type="InterPro" id="IPR011006">
    <property type="entry name" value="CheY-like_superfamily"/>
</dbReference>
<evidence type="ECO:0000259" key="17">
    <source>
        <dbReference type="PROSITE" id="PS50894"/>
    </source>
</evidence>
<dbReference type="SMART" id="SM00448">
    <property type="entry name" value="REC"/>
    <property type="match status" value="2"/>
</dbReference>
<dbReference type="SMART" id="SM00387">
    <property type="entry name" value="HATPase_c"/>
    <property type="match status" value="1"/>
</dbReference>
<dbReference type="InterPro" id="IPR035965">
    <property type="entry name" value="PAS-like_dom_sf"/>
</dbReference>
<evidence type="ECO:0000256" key="6">
    <source>
        <dbReference type="ARBA" id="ARBA00022692"/>
    </source>
</evidence>
<evidence type="ECO:0000259" key="15">
    <source>
        <dbReference type="PROSITE" id="PS50110"/>
    </source>
</evidence>
<dbReference type="EMBL" id="WTVS01000014">
    <property type="protein sequence ID" value="NMF97481.1"/>
    <property type="molecule type" value="Genomic_DNA"/>
</dbReference>
<dbReference type="PROSITE" id="PS50109">
    <property type="entry name" value="HIS_KIN"/>
    <property type="match status" value="1"/>
</dbReference>
<feature type="modified residue" description="4-aspartylphosphate" evidence="13">
    <location>
        <position position="901"/>
    </location>
</feature>
<keyword evidence="10" id="KW-0902">Two-component regulatory system</keyword>
<proteinExistence type="predicted"/>
<reference evidence="18 19" key="1">
    <citation type="submission" date="2019-12" db="EMBL/GenBank/DDBJ databases">
        <title>Comparative genomics gives insights into the taxonomy of the Azoarcus-Aromatoleum group and reveals separate origins of nif in the plant-associated Azoarcus and non-plant-associated Aromatoleum sub-groups.</title>
        <authorList>
            <person name="Lafos M."/>
            <person name="Maluk M."/>
            <person name="Batista M."/>
            <person name="Junghare M."/>
            <person name="Carmona M."/>
            <person name="Faoro H."/>
            <person name="Cruz L.M."/>
            <person name="Battistoni F."/>
            <person name="De Souza E."/>
            <person name="Pedrosa F."/>
            <person name="Chen W.-M."/>
            <person name="Poole P.S."/>
            <person name="Dixon R.A."/>
            <person name="James E.K."/>
        </authorList>
    </citation>
    <scope>NUCLEOTIDE SEQUENCE [LARGE SCALE GENOMIC DNA]</scope>
    <source>
        <strain evidence="18 19">T</strain>
    </source>
</reference>
<comment type="catalytic activity">
    <reaction evidence="1">
        <text>ATP + protein L-histidine = ADP + protein N-phospho-L-histidine.</text>
        <dbReference type="EC" id="2.7.13.3"/>
    </reaction>
</comment>
<evidence type="ECO:0000256" key="5">
    <source>
        <dbReference type="ARBA" id="ARBA00022553"/>
    </source>
</evidence>
<feature type="domain" description="PAC" evidence="16">
    <location>
        <begin position="247"/>
        <end position="297"/>
    </location>
</feature>
<dbReference type="PROSITE" id="PS50113">
    <property type="entry name" value="PAC"/>
    <property type="match status" value="2"/>
</dbReference>
<feature type="domain" description="HPt" evidence="17">
    <location>
        <begin position="1015"/>
        <end position="1120"/>
    </location>
</feature>
<dbReference type="PROSITE" id="PS50894">
    <property type="entry name" value="HPT"/>
    <property type="match status" value="1"/>
</dbReference>
<dbReference type="InterPro" id="IPR000700">
    <property type="entry name" value="PAS-assoc_C"/>
</dbReference>
<dbReference type="InterPro" id="IPR000014">
    <property type="entry name" value="PAS"/>
</dbReference>
<feature type="domain" description="PAC" evidence="16">
    <location>
        <begin position="396"/>
        <end position="447"/>
    </location>
</feature>
<dbReference type="InterPro" id="IPR036641">
    <property type="entry name" value="HPT_dom_sf"/>
</dbReference>
<evidence type="ECO:0000256" key="11">
    <source>
        <dbReference type="ARBA" id="ARBA00023136"/>
    </source>
</evidence>
<dbReference type="PANTHER" id="PTHR45339">
    <property type="entry name" value="HYBRID SIGNAL TRANSDUCTION HISTIDINE KINASE J"/>
    <property type="match status" value="1"/>
</dbReference>
<dbReference type="InterPro" id="IPR005467">
    <property type="entry name" value="His_kinase_dom"/>
</dbReference>
<dbReference type="PROSITE" id="PS50110">
    <property type="entry name" value="RESPONSE_REGULATORY"/>
    <property type="match status" value="2"/>
</dbReference>
<dbReference type="Pfam" id="PF01627">
    <property type="entry name" value="Hpt"/>
    <property type="match status" value="1"/>
</dbReference>
<keyword evidence="8" id="KW-0067">ATP-binding</keyword>